<evidence type="ECO:0000313" key="2">
    <source>
        <dbReference type="Proteomes" id="UP000002028"/>
    </source>
</evidence>
<reference evidence="1 2" key="1">
    <citation type="journal article" date="2010" name="Stand. Genomic Sci.">
        <title>Complete genome sequence of Spirosoma linguale type strain (1).</title>
        <authorList>
            <person name="Lail K."/>
            <person name="Sikorski J."/>
            <person name="Saunders E."/>
            <person name="Lapidus A."/>
            <person name="Glavina Del Rio T."/>
            <person name="Copeland A."/>
            <person name="Tice H."/>
            <person name="Cheng J.-F."/>
            <person name="Lucas S."/>
            <person name="Nolan M."/>
            <person name="Bruce D."/>
            <person name="Goodwin L."/>
            <person name="Pitluck S."/>
            <person name="Ivanova N."/>
            <person name="Mavromatis K."/>
            <person name="Ovchinnikova G."/>
            <person name="Pati A."/>
            <person name="Chen A."/>
            <person name="Palaniappan K."/>
            <person name="Land M."/>
            <person name="Hauser L."/>
            <person name="Chang Y.-J."/>
            <person name="Jeffries C.D."/>
            <person name="Chain P."/>
            <person name="Brettin T."/>
            <person name="Detter J.C."/>
            <person name="Schuetze A."/>
            <person name="Rohde M."/>
            <person name="Tindall B.J."/>
            <person name="Goeker M."/>
            <person name="Bristow J."/>
            <person name="Eisen J.A."/>
            <person name="Markowitz V."/>
            <person name="Hugenholtz P."/>
            <person name="Kyrpides N.C."/>
            <person name="Klenk H.-P."/>
            <person name="Chen F."/>
        </authorList>
    </citation>
    <scope>NUCLEOTIDE SEQUENCE [LARGE SCALE GENOMIC DNA]</scope>
    <source>
        <strain evidence="2">ATCC 33905 / DSM 74 / LMG 10896 / Claus 1</strain>
    </source>
</reference>
<name>D2QDX7_SPILD</name>
<gene>
    <name evidence="1" type="ordered locus">Slin_5221</name>
</gene>
<dbReference type="RefSeq" id="WP_012929694.1">
    <property type="nucleotide sequence ID" value="NC_013730.1"/>
</dbReference>
<evidence type="ECO:0000313" key="1">
    <source>
        <dbReference type="EMBL" id="ADB41193.1"/>
    </source>
</evidence>
<accession>D2QDX7</accession>
<dbReference type="HOGENOM" id="CLU_1474288_0_0_10"/>
<dbReference type="Proteomes" id="UP000002028">
    <property type="component" value="Chromosome"/>
</dbReference>
<protein>
    <submittedName>
        <fullName evidence="1">Uncharacterized protein</fullName>
    </submittedName>
</protein>
<keyword evidence="2" id="KW-1185">Reference proteome</keyword>
<dbReference type="AlphaFoldDB" id="D2QDX7"/>
<sequence length="183" mass="21405">MLLFVNGIYEGVECDHVGYWINDYESAFELLTQLVSNNWILQEATITDGLDRLPVPLEAIDGQPMQAHIRTLQHQWQSILNTTKSIQANPSDIPTQHHLKNWYLHLDAYYDGMLVHLRRMILSLETSKSLLLTGQVNESVRLLVNDQYDSLLKSNRRMYRQTKEERQKNTIRLQKIENESPSR</sequence>
<organism evidence="1 2">
    <name type="scientific">Spirosoma linguale (strain ATCC 33905 / DSM 74 / LMG 10896 / Claus 1)</name>
    <dbReference type="NCBI Taxonomy" id="504472"/>
    <lineage>
        <taxon>Bacteria</taxon>
        <taxon>Pseudomonadati</taxon>
        <taxon>Bacteroidota</taxon>
        <taxon>Cytophagia</taxon>
        <taxon>Cytophagales</taxon>
        <taxon>Cytophagaceae</taxon>
        <taxon>Spirosoma</taxon>
    </lineage>
</organism>
<dbReference type="EMBL" id="CP001769">
    <property type="protein sequence ID" value="ADB41193.1"/>
    <property type="molecule type" value="Genomic_DNA"/>
</dbReference>
<dbReference type="KEGG" id="sli:Slin_5221"/>
<proteinExistence type="predicted"/>